<keyword evidence="2 5" id="KW-0812">Transmembrane</keyword>
<evidence type="ECO:0000256" key="1">
    <source>
        <dbReference type="ARBA" id="ARBA00022475"/>
    </source>
</evidence>
<dbReference type="Proteomes" id="UP000199584">
    <property type="component" value="Unassembled WGS sequence"/>
</dbReference>
<feature type="transmembrane region" description="Helical" evidence="5">
    <location>
        <begin position="6"/>
        <end position="26"/>
    </location>
</feature>
<gene>
    <name evidence="6" type="ORF">SAMN05660706_12254</name>
</gene>
<proteinExistence type="inferred from homology"/>
<reference evidence="7" key="1">
    <citation type="submission" date="2016-10" db="EMBL/GenBank/DDBJ databases">
        <authorList>
            <person name="Varghese N."/>
            <person name="Submissions S."/>
        </authorList>
    </citation>
    <scope>NUCLEOTIDE SEQUENCE [LARGE SCALE GENOMIC DNA]</scope>
    <source>
        <strain evidence="7">DSM 3669</strain>
    </source>
</reference>
<dbReference type="PANTHER" id="PTHR36116:SF1">
    <property type="entry name" value="UPF0060 MEMBRANE PROTEIN YNFA"/>
    <property type="match status" value="1"/>
</dbReference>
<dbReference type="SUPFAM" id="SSF103481">
    <property type="entry name" value="Multidrug resistance efflux transporter EmrE"/>
    <property type="match status" value="1"/>
</dbReference>
<feature type="transmembrane region" description="Helical" evidence="5">
    <location>
        <begin position="60"/>
        <end position="80"/>
    </location>
</feature>
<dbReference type="Gene3D" id="1.10.3730.20">
    <property type="match status" value="1"/>
</dbReference>
<dbReference type="RefSeq" id="WP_092485092.1">
    <property type="nucleotide sequence ID" value="NZ_FOYM01000022.1"/>
</dbReference>
<dbReference type="NCBIfam" id="NF002586">
    <property type="entry name" value="PRK02237.1"/>
    <property type="match status" value="1"/>
</dbReference>
<keyword evidence="7" id="KW-1185">Reference proteome</keyword>
<dbReference type="OrthoDB" id="123240at2"/>
<evidence type="ECO:0000313" key="6">
    <source>
        <dbReference type="EMBL" id="SFR11175.1"/>
    </source>
</evidence>
<comment type="similarity">
    <text evidence="5">Belongs to the UPF0060 family.</text>
</comment>
<dbReference type="InterPro" id="IPR003844">
    <property type="entry name" value="UPF0060"/>
</dbReference>
<dbReference type="InterPro" id="IPR037185">
    <property type="entry name" value="EmrE-like"/>
</dbReference>
<protein>
    <submittedName>
        <fullName evidence="6">Small multidrug resistance family-3 protein</fullName>
    </submittedName>
</protein>
<evidence type="ECO:0000256" key="4">
    <source>
        <dbReference type="ARBA" id="ARBA00023136"/>
    </source>
</evidence>
<sequence>MIKSAILFVLAGLAEIGGGYLVWLWLREQKGLWLGIIGAMVLVFYGVIPTLQEYPHFGRVYAAYGGIFIVLSLLWGWFIDKKRPDKYDWIGSCVALAGAAIIIWTPR</sequence>
<accession>A0A1I6E0H0</accession>
<feature type="transmembrane region" description="Helical" evidence="5">
    <location>
        <begin position="31"/>
        <end position="48"/>
    </location>
</feature>
<evidence type="ECO:0000256" key="2">
    <source>
        <dbReference type="ARBA" id="ARBA00022692"/>
    </source>
</evidence>
<evidence type="ECO:0000256" key="5">
    <source>
        <dbReference type="HAMAP-Rule" id="MF_00010"/>
    </source>
</evidence>
<feature type="transmembrane region" description="Helical" evidence="5">
    <location>
        <begin position="87"/>
        <end position="105"/>
    </location>
</feature>
<keyword evidence="1 5" id="KW-1003">Cell membrane</keyword>
<keyword evidence="3 5" id="KW-1133">Transmembrane helix</keyword>
<comment type="subcellular location">
    <subcellularLocation>
        <location evidence="5">Cell membrane</location>
        <topology evidence="5">Multi-pass membrane protein</topology>
    </subcellularLocation>
</comment>
<evidence type="ECO:0000313" key="7">
    <source>
        <dbReference type="Proteomes" id="UP000199584"/>
    </source>
</evidence>
<dbReference type="STRING" id="39060.SAMN05660706_12254"/>
<dbReference type="GO" id="GO:0005886">
    <property type="term" value="C:plasma membrane"/>
    <property type="evidence" value="ECO:0007669"/>
    <property type="project" value="UniProtKB-SubCell"/>
</dbReference>
<evidence type="ECO:0000256" key="3">
    <source>
        <dbReference type="ARBA" id="ARBA00022989"/>
    </source>
</evidence>
<dbReference type="PANTHER" id="PTHR36116">
    <property type="entry name" value="UPF0060 MEMBRANE PROTEIN YNFA"/>
    <property type="match status" value="1"/>
</dbReference>
<dbReference type="AlphaFoldDB" id="A0A1I6E0H0"/>
<dbReference type="EMBL" id="FOYM01000022">
    <property type="protein sequence ID" value="SFR11175.1"/>
    <property type="molecule type" value="Genomic_DNA"/>
</dbReference>
<keyword evidence="4 5" id="KW-0472">Membrane</keyword>
<dbReference type="HAMAP" id="MF_00010">
    <property type="entry name" value="UPF0060"/>
    <property type="match status" value="1"/>
</dbReference>
<dbReference type="Pfam" id="PF02694">
    <property type="entry name" value="UPF0060"/>
    <property type="match status" value="1"/>
</dbReference>
<organism evidence="6 7">
    <name type="scientific">Desulfoscipio geothermicus DSM 3669</name>
    <dbReference type="NCBI Taxonomy" id="1121426"/>
    <lineage>
        <taxon>Bacteria</taxon>
        <taxon>Bacillati</taxon>
        <taxon>Bacillota</taxon>
        <taxon>Clostridia</taxon>
        <taxon>Eubacteriales</taxon>
        <taxon>Desulfallaceae</taxon>
        <taxon>Desulfoscipio</taxon>
    </lineage>
</organism>
<name>A0A1I6E0H0_9FIRM</name>